<name>A0ABW6JT65_STRCE</name>
<sequence>MSGFFTTGRVYRRGRWTFQCLAVETAPWDGQQRAVGFLTRSDGTGTVHGMTHTDWKSWKDTEQPPTES</sequence>
<gene>
    <name evidence="2" type="ORF">ACFU0X_35145</name>
</gene>
<organism evidence="2 3">
    <name type="scientific">Streptomyces cellulosae</name>
    <dbReference type="NCBI Taxonomy" id="1968"/>
    <lineage>
        <taxon>Bacteria</taxon>
        <taxon>Bacillati</taxon>
        <taxon>Actinomycetota</taxon>
        <taxon>Actinomycetes</taxon>
        <taxon>Kitasatosporales</taxon>
        <taxon>Streptomycetaceae</taxon>
        <taxon>Streptomyces</taxon>
    </lineage>
</organism>
<reference evidence="2 3" key="1">
    <citation type="submission" date="2024-09" db="EMBL/GenBank/DDBJ databases">
        <title>The Natural Products Discovery Center: Release of the First 8490 Sequenced Strains for Exploring Actinobacteria Biosynthetic Diversity.</title>
        <authorList>
            <person name="Kalkreuter E."/>
            <person name="Kautsar S.A."/>
            <person name="Yang D."/>
            <person name="Bader C.D."/>
            <person name="Teijaro C.N."/>
            <person name="Fluegel L."/>
            <person name="Davis C.M."/>
            <person name="Simpson J.R."/>
            <person name="Lauterbach L."/>
            <person name="Steele A.D."/>
            <person name="Gui C."/>
            <person name="Meng S."/>
            <person name="Li G."/>
            <person name="Viehrig K."/>
            <person name="Ye F."/>
            <person name="Su P."/>
            <person name="Kiefer A.F."/>
            <person name="Nichols A."/>
            <person name="Cepeda A.J."/>
            <person name="Yan W."/>
            <person name="Fan B."/>
            <person name="Jiang Y."/>
            <person name="Adhikari A."/>
            <person name="Zheng C.-J."/>
            <person name="Schuster L."/>
            <person name="Cowan T.M."/>
            <person name="Smanski M.J."/>
            <person name="Chevrette M.G."/>
            <person name="De Carvalho L.P.S."/>
            <person name="Shen B."/>
        </authorList>
    </citation>
    <scope>NUCLEOTIDE SEQUENCE [LARGE SCALE GENOMIC DNA]</scope>
    <source>
        <strain evidence="2 3">NPDC057399</strain>
    </source>
</reference>
<feature type="region of interest" description="Disordered" evidence="1">
    <location>
        <begin position="48"/>
        <end position="68"/>
    </location>
</feature>
<dbReference type="EMBL" id="JBHVBU010000255">
    <property type="protein sequence ID" value="MFE7968211.1"/>
    <property type="molecule type" value="Genomic_DNA"/>
</dbReference>
<dbReference type="RefSeq" id="WP_381729024.1">
    <property type="nucleotide sequence ID" value="NZ_JBHVBU010000255.1"/>
</dbReference>
<protein>
    <submittedName>
        <fullName evidence="2">Uncharacterized protein</fullName>
    </submittedName>
</protein>
<accession>A0ABW6JT65</accession>
<dbReference type="Proteomes" id="UP001600650">
    <property type="component" value="Unassembled WGS sequence"/>
</dbReference>
<feature type="compositionally biased region" description="Basic and acidic residues" evidence="1">
    <location>
        <begin position="51"/>
        <end position="62"/>
    </location>
</feature>
<evidence type="ECO:0000313" key="2">
    <source>
        <dbReference type="EMBL" id="MFE7968211.1"/>
    </source>
</evidence>
<proteinExistence type="predicted"/>
<comment type="caution">
    <text evidence="2">The sequence shown here is derived from an EMBL/GenBank/DDBJ whole genome shotgun (WGS) entry which is preliminary data.</text>
</comment>
<keyword evidence="3" id="KW-1185">Reference proteome</keyword>
<evidence type="ECO:0000256" key="1">
    <source>
        <dbReference type="SAM" id="MobiDB-lite"/>
    </source>
</evidence>
<evidence type="ECO:0000313" key="3">
    <source>
        <dbReference type="Proteomes" id="UP001600650"/>
    </source>
</evidence>